<dbReference type="RefSeq" id="WP_208115095.1">
    <property type="nucleotide sequence ID" value="NZ_SNXS01000008.1"/>
</dbReference>
<comment type="caution">
    <text evidence="4">The sequence shown here is derived from an EMBL/GenBank/DDBJ whole genome shotgun (WGS) entry which is preliminary data.</text>
</comment>
<accession>A0A4R6QHS1</accession>
<sequence length="229" mass="24817">MLWLPALLLLQSLLIGGLVRSMLGRRRALRALAEERALLEQHVHERTLALEAANAKLETLSFTDGLTRLPNRRRFDETLAAEFARHRRSGAPLSLIMLDIDHFKAFNDTYGHVAGDECLREVGEAIAKLVSRSSDLAARFGGEEFAVILPETEAPGAAQLAERLRAGIEGLQIPHANSLVAPVVTVSLGVVTVQPAKLSNPLEALSLADALLYQAKSGGRNRVVAHALE</sequence>
<feature type="domain" description="GGDEF" evidence="3">
    <location>
        <begin position="91"/>
        <end position="228"/>
    </location>
</feature>
<dbReference type="EMBL" id="SNXS01000008">
    <property type="protein sequence ID" value="TDP62255.1"/>
    <property type="molecule type" value="Genomic_DNA"/>
</dbReference>
<dbReference type="InterPro" id="IPR050469">
    <property type="entry name" value="Diguanylate_Cyclase"/>
</dbReference>
<evidence type="ECO:0000256" key="2">
    <source>
        <dbReference type="ARBA" id="ARBA00034247"/>
    </source>
</evidence>
<dbReference type="AlphaFoldDB" id="A0A4R6QHS1"/>
<dbReference type="PROSITE" id="PS50887">
    <property type="entry name" value="GGDEF"/>
    <property type="match status" value="1"/>
</dbReference>
<dbReference type="Pfam" id="PF00990">
    <property type="entry name" value="GGDEF"/>
    <property type="match status" value="1"/>
</dbReference>
<dbReference type="InParanoid" id="A0A4R6QHS1"/>
<dbReference type="NCBIfam" id="TIGR00254">
    <property type="entry name" value="GGDEF"/>
    <property type="match status" value="1"/>
</dbReference>
<dbReference type="GO" id="GO:0043709">
    <property type="term" value="P:cell adhesion involved in single-species biofilm formation"/>
    <property type="evidence" value="ECO:0007669"/>
    <property type="project" value="TreeGrafter"/>
</dbReference>
<reference evidence="4 5" key="1">
    <citation type="submission" date="2019-03" db="EMBL/GenBank/DDBJ databases">
        <title>Genomic Encyclopedia of Type Strains, Phase IV (KMG-IV): sequencing the most valuable type-strain genomes for metagenomic binning, comparative biology and taxonomic classification.</title>
        <authorList>
            <person name="Goeker M."/>
        </authorList>
    </citation>
    <scope>NUCLEOTIDE SEQUENCE [LARGE SCALE GENOMIC DNA]</scope>
    <source>
        <strain evidence="4 5">DSM 16998</strain>
    </source>
</reference>
<protein>
    <recommendedName>
        <fullName evidence="1">diguanylate cyclase</fullName>
        <ecNumber evidence="1">2.7.7.65</ecNumber>
    </recommendedName>
</protein>
<dbReference type="FunFam" id="3.30.70.270:FF:000001">
    <property type="entry name" value="Diguanylate cyclase domain protein"/>
    <property type="match status" value="1"/>
</dbReference>
<dbReference type="Gene3D" id="3.30.70.270">
    <property type="match status" value="1"/>
</dbReference>
<proteinExistence type="predicted"/>
<dbReference type="InterPro" id="IPR043128">
    <property type="entry name" value="Rev_trsase/Diguanyl_cyclase"/>
</dbReference>
<dbReference type="GO" id="GO:0052621">
    <property type="term" value="F:diguanylate cyclase activity"/>
    <property type="evidence" value="ECO:0007669"/>
    <property type="project" value="UniProtKB-EC"/>
</dbReference>
<evidence type="ECO:0000313" key="4">
    <source>
        <dbReference type="EMBL" id="TDP62255.1"/>
    </source>
</evidence>
<dbReference type="PANTHER" id="PTHR45138">
    <property type="entry name" value="REGULATORY COMPONENTS OF SENSORY TRANSDUCTION SYSTEM"/>
    <property type="match status" value="1"/>
</dbReference>
<dbReference type="GO" id="GO:0005886">
    <property type="term" value="C:plasma membrane"/>
    <property type="evidence" value="ECO:0007669"/>
    <property type="project" value="TreeGrafter"/>
</dbReference>
<dbReference type="FunCoup" id="A0A4R6QHS1">
    <property type="interactions" value="136"/>
</dbReference>
<organism evidence="4 5">
    <name type="scientific">Roseateles toxinivorans</name>
    <dbReference type="NCBI Taxonomy" id="270368"/>
    <lineage>
        <taxon>Bacteria</taxon>
        <taxon>Pseudomonadati</taxon>
        <taxon>Pseudomonadota</taxon>
        <taxon>Betaproteobacteria</taxon>
        <taxon>Burkholderiales</taxon>
        <taxon>Sphaerotilaceae</taxon>
        <taxon>Roseateles</taxon>
    </lineage>
</organism>
<keyword evidence="5" id="KW-1185">Reference proteome</keyword>
<name>A0A4R6QHS1_9BURK</name>
<dbReference type="PANTHER" id="PTHR45138:SF9">
    <property type="entry name" value="DIGUANYLATE CYCLASE DGCM-RELATED"/>
    <property type="match status" value="1"/>
</dbReference>
<dbReference type="Proteomes" id="UP000295361">
    <property type="component" value="Unassembled WGS sequence"/>
</dbReference>
<evidence type="ECO:0000256" key="1">
    <source>
        <dbReference type="ARBA" id="ARBA00012528"/>
    </source>
</evidence>
<dbReference type="EC" id="2.7.7.65" evidence="1"/>
<dbReference type="SUPFAM" id="SSF55073">
    <property type="entry name" value="Nucleotide cyclase"/>
    <property type="match status" value="1"/>
</dbReference>
<dbReference type="SMART" id="SM00267">
    <property type="entry name" value="GGDEF"/>
    <property type="match status" value="1"/>
</dbReference>
<comment type="catalytic activity">
    <reaction evidence="2">
        <text>2 GTP = 3',3'-c-di-GMP + 2 diphosphate</text>
        <dbReference type="Rhea" id="RHEA:24898"/>
        <dbReference type="ChEBI" id="CHEBI:33019"/>
        <dbReference type="ChEBI" id="CHEBI:37565"/>
        <dbReference type="ChEBI" id="CHEBI:58805"/>
        <dbReference type="EC" id="2.7.7.65"/>
    </reaction>
</comment>
<gene>
    <name evidence="4" type="ORF">DES47_10867</name>
</gene>
<evidence type="ECO:0000259" key="3">
    <source>
        <dbReference type="PROSITE" id="PS50887"/>
    </source>
</evidence>
<evidence type="ECO:0000313" key="5">
    <source>
        <dbReference type="Proteomes" id="UP000295361"/>
    </source>
</evidence>
<dbReference type="GO" id="GO:1902201">
    <property type="term" value="P:negative regulation of bacterial-type flagellum-dependent cell motility"/>
    <property type="evidence" value="ECO:0007669"/>
    <property type="project" value="TreeGrafter"/>
</dbReference>
<dbReference type="InterPro" id="IPR029787">
    <property type="entry name" value="Nucleotide_cyclase"/>
</dbReference>
<dbReference type="InterPro" id="IPR000160">
    <property type="entry name" value="GGDEF_dom"/>
</dbReference>
<dbReference type="CDD" id="cd01949">
    <property type="entry name" value="GGDEF"/>
    <property type="match status" value="1"/>
</dbReference>